<dbReference type="KEGG" id="taer:GT409_10305"/>
<reference evidence="1 2" key="1">
    <citation type="submission" date="2020-01" db="EMBL/GenBank/DDBJ databases">
        <title>Ponticoccus aerotolerans gen. nov., sp. nov., an anaerobic bacterium and proposal of Ponticoccusceae fam. nov., Ponticoccusles ord. nov. and Ponticoccuse classis nov. in the phylum Kiritimatiellaeota.</title>
        <authorList>
            <person name="Zhou L.Y."/>
            <person name="Du Z.J."/>
        </authorList>
    </citation>
    <scope>NUCLEOTIDE SEQUENCE [LARGE SCALE GENOMIC DNA]</scope>
    <source>
        <strain evidence="1 2">S-5007</strain>
    </source>
</reference>
<keyword evidence="2" id="KW-1185">Reference proteome</keyword>
<evidence type="ECO:0000313" key="2">
    <source>
        <dbReference type="Proteomes" id="UP000464954"/>
    </source>
</evidence>
<accession>A0A6P1MBA6</accession>
<sequence>MIDETEEDAMQPYAAFVDYNSPVDDGLVVGNRFYIYYPRMQMKDQNKAPMYRRLITIE</sequence>
<gene>
    <name evidence="1" type="ORF">GT409_10305</name>
</gene>
<dbReference type="Proteomes" id="UP000464954">
    <property type="component" value="Chromosome"/>
</dbReference>
<dbReference type="RefSeq" id="WP_160629006.1">
    <property type="nucleotide sequence ID" value="NZ_CP047593.1"/>
</dbReference>
<proteinExistence type="predicted"/>
<evidence type="ECO:0000313" key="1">
    <source>
        <dbReference type="EMBL" id="QHI69824.1"/>
    </source>
</evidence>
<dbReference type="AlphaFoldDB" id="A0A6P1MBA6"/>
<organism evidence="1 2">
    <name type="scientific">Tichowtungia aerotolerans</name>
    <dbReference type="NCBI Taxonomy" id="2697043"/>
    <lineage>
        <taxon>Bacteria</taxon>
        <taxon>Pseudomonadati</taxon>
        <taxon>Kiritimatiellota</taxon>
        <taxon>Tichowtungiia</taxon>
        <taxon>Tichowtungiales</taxon>
        <taxon>Tichowtungiaceae</taxon>
        <taxon>Tichowtungia</taxon>
    </lineage>
</organism>
<name>A0A6P1MBA6_9BACT</name>
<dbReference type="EMBL" id="CP047593">
    <property type="protein sequence ID" value="QHI69824.1"/>
    <property type="molecule type" value="Genomic_DNA"/>
</dbReference>
<protein>
    <submittedName>
        <fullName evidence="1">Uncharacterized protein</fullName>
    </submittedName>
</protein>